<protein>
    <submittedName>
        <fullName evidence="1">Uncharacterized protein</fullName>
    </submittedName>
</protein>
<accession>A0A6M3LF03</accession>
<organism evidence="1">
    <name type="scientific">viral metagenome</name>
    <dbReference type="NCBI Taxonomy" id="1070528"/>
    <lineage>
        <taxon>unclassified sequences</taxon>
        <taxon>metagenomes</taxon>
        <taxon>organismal metagenomes</taxon>
    </lineage>
</organism>
<proteinExistence type="predicted"/>
<name>A0A6M3LF03_9ZZZZ</name>
<sequence length="65" mass="7773">MNEKKFLKDINKWRKKEKGAQKKLRDISERLALAKASYIVYMGNQCPYYVEAPDNLRVYKEAFNE</sequence>
<dbReference type="AlphaFoldDB" id="A0A6M3LF03"/>
<gene>
    <name evidence="1" type="ORF">MM415B04255_0011</name>
</gene>
<dbReference type="EMBL" id="MT143144">
    <property type="protein sequence ID" value="QJA93380.1"/>
    <property type="molecule type" value="Genomic_DNA"/>
</dbReference>
<evidence type="ECO:0000313" key="1">
    <source>
        <dbReference type="EMBL" id="QJA93380.1"/>
    </source>
</evidence>
<reference evidence="1" key="1">
    <citation type="submission" date="2020-03" db="EMBL/GenBank/DDBJ databases">
        <title>The deep terrestrial virosphere.</title>
        <authorList>
            <person name="Holmfeldt K."/>
            <person name="Nilsson E."/>
            <person name="Simone D."/>
            <person name="Lopez-Fernandez M."/>
            <person name="Wu X."/>
            <person name="de Brujin I."/>
            <person name="Lundin D."/>
            <person name="Andersson A."/>
            <person name="Bertilsson S."/>
            <person name="Dopson M."/>
        </authorList>
    </citation>
    <scope>NUCLEOTIDE SEQUENCE</scope>
    <source>
        <strain evidence="1">MM415B04255</strain>
    </source>
</reference>